<dbReference type="InterPro" id="IPR025109">
    <property type="entry name" value="DUF4031"/>
</dbReference>
<evidence type="ECO:0000259" key="1">
    <source>
        <dbReference type="Pfam" id="PF13223"/>
    </source>
</evidence>
<dbReference type="AlphaFoldDB" id="A0A0F9N0C9"/>
<name>A0A0F9N0C9_9ZZZZ</name>
<dbReference type="EMBL" id="LAZR01007883">
    <property type="protein sequence ID" value="KKM82310.1"/>
    <property type="molecule type" value="Genomic_DNA"/>
</dbReference>
<dbReference type="Pfam" id="PF13223">
    <property type="entry name" value="DUF4031"/>
    <property type="match status" value="1"/>
</dbReference>
<feature type="domain" description="DUF4031" evidence="1">
    <location>
        <begin position="3"/>
        <end position="81"/>
    </location>
</feature>
<accession>A0A0F9N0C9</accession>
<proteinExistence type="predicted"/>
<sequence length="88" mass="9894">MTVYVDEMKRPLGNMVMCHMVADTPGELRAMAARIGLRAGWIQFAGTPKEHFDVSLGKRNLAVKKGAVEITILEMGEFMRKRREEAEA</sequence>
<evidence type="ECO:0000313" key="2">
    <source>
        <dbReference type="EMBL" id="KKM82310.1"/>
    </source>
</evidence>
<reference evidence="2" key="1">
    <citation type="journal article" date="2015" name="Nature">
        <title>Complex archaea that bridge the gap between prokaryotes and eukaryotes.</title>
        <authorList>
            <person name="Spang A."/>
            <person name="Saw J.H."/>
            <person name="Jorgensen S.L."/>
            <person name="Zaremba-Niedzwiedzka K."/>
            <person name="Martijn J."/>
            <person name="Lind A.E."/>
            <person name="van Eijk R."/>
            <person name="Schleper C."/>
            <person name="Guy L."/>
            <person name="Ettema T.J."/>
        </authorList>
    </citation>
    <scope>NUCLEOTIDE SEQUENCE</scope>
</reference>
<gene>
    <name evidence="2" type="ORF">LCGC14_1320850</name>
</gene>
<organism evidence="2">
    <name type="scientific">marine sediment metagenome</name>
    <dbReference type="NCBI Taxonomy" id="412755"/>
    <lineage>
        <taxon>unclassified sequences</taxon>
        <taxon>metagenomes</taxon>
        <taxon>ecological metagenomes</taxon>
    </lineage>
</organism>
<comment type="caution">
    <text evidence="2">The sequence shown here is derived from an EMBL/GenBank/DDBJ whole genome shotgun (WGS) entry which is preliminary data.</text>
</comment>
<protein>
    <recommendedName>
        <fullName evidence="1">DUF4031 domain-containing protein</fullName>
    </recommendedName>
</protein>